<evidence type="ECO:0000313" key="5">
    <source>
        <dbReference type="EMBL" id="MBT8798101.1"/>
    </source>
</evidence>
<feature type="domain" description="Chalcone/stilbene synthase N-terminal" evidence="3">
    <location>
        <begin position="7"/>
        <end position="229"/>
    </location>
</feature>
<gene>
    <name evidence="5" type="ORF">J0P97_08455</name>
</gene>
<dbReference type="PANTHER" id="PTHR11877:SF46">
    <property type="entry name" value="TYPE III POLYKETIDE SYNTHASE A"/>
    <property type="match status" value="1"/>
</dbReference>
<feature type="domain" description="Chalcone/stilbene synthase C-terminal" evidence="4">
    <location>
        <begin position="315"/>
        <end position="391"/>
    </location>
</feature>
<dbReference type="Pfam" id="PF00195">
    <property type="entry name" value="Chal_sti_synt_N"/>
    <property type="match status" value="1"/>
</dbReference>
<proteinExistence type="inferred from homology"/>
<dbReference type="PANTHER" id="PTHR11877">
    <property type="entry name" value="HYDROXYMETHYLGLUTARYL-COA SYNTHASE"/>
    <property type="match status" value="1"/>
</dbReference>
<comment type="caution">
    <text evidence="5">The sequence shown here is derived from an EMBL/GenBank/DDBJ whole genome shotgun (WGS) entry which is preliminary data.</text>
</comment>
<keyword evidence="2" id="KW-0808">Transferase</keyword>
<dbReference type="CDD" id="cd00831">
    <property type="entry name" value="CHS_like"/>
    <property type="match status" value="1"/>
</dbReference>
<dbReference type="RefSeq" id="WP_215487328.1">
    <property type="nucleotide sequence ID" value="NZ_BAAAPJ010000002.1"/>
</dbReference>
<dbReference type="Pfam" id="PF02797">
    <property type="entry name" value="Chal_sti_synt_C"/>
    <property type="match status" value="1"/>
</dbReference>
<evidence type="ECO:0000256" key="1">
    <source>
        <dbReference type="ARBA" id="ARBA00005531"/>
    </source>
</evidence>
<comment type="similarity">
    <text evidence="1">Belongs to the thiolase-like superfamily. Chalcone/stilbene synthases family.</text>
</comment>
<organism evidence="5 6">
    <name type="scientific">Microbacterium flavum</name>
    <dbReference type="NCBI Taxonomy" id="415216"/>
    <lineage>
        <taxon>Bacteria</taxon>
        <taxon>Bacillati</taxon>
        <taxon>Actinomycetota</taxon>
        <taxon>Actinomycetes</taxon>
        <taxon>Micrococcales</taxon>
        <taxon>Microbacteriaceae</taxon>
        <taxon>Microbacterium</taxon>
    </lineage>
</organism>
<reference evidence="5 6" key="1">
    <citation type="submission" date="2021-03" db="EMBL/GenBank/DDBJ databases">
        <title>Microbacterium pauli sp. nov., isolated from microfiltered milk.</title>
        <authorList>
            <person name="Bellassi P."/>
            <person name="Fontana A."/>
            <person name="Callegari M.L."/>
            <person name="Lorenzo M."/>
            <person name="Cappa F."/>
        </authorList>
    </citation>
    <scope>NUCLEOTIDE SEQUENCE [LARGE SCALE GENOMIC DNA]</scope>
    <source>
        <strain evidence="5 6">DSM 18909</strain>
    </source>
</reference>
<dbReference type="SUPFAM" id="SSF53901">
    <property type="entry name" value="Thiolase-like"/>
    <property type="match status" value="2"/>
</dbReference>
<evidence type="ECO:0000256" key="2">
    <source>
        <dbReference type="ARBA" id="ARBA00022679"/>
    </source>
</evidence>
<keyword evidence="6" id="KW-1185">Reference proteome</keyword>
<evidence type="ECO:0000259" key="3">
    <source>
        <dbReference type="Pfam" id="PF00195"/>
    </source>
</evidence>
<dbReference type="InterPro" id="IPR011141">
    <property type="entry name" value="Polyketide_synthase_type-III"/>
</dbReference>
<dbReference type="PIRSF" id="PIRSF000451">
    <property type="entry name" value="PKS_III"/>
    <property type="match status" value="1"/>
</dbReference>
<name>A0ABS5XU84_9MICO</name>
<dbReference type="InterPro" id="IPR012328">
    <property type="entry name" value="Chalcone/stilbene_synt_C"/>
</dbReference>
<sequence length="415" mass="42204">MSGFSPSPASIIGIGTAVPTTRLPQDAVRDLFAGQPGADRLTRRLVAAAFDQSAIDERHSVLPELAAPAGDAPVAAAGQASAFIDPDGRRILSPGTGVRNSVYVREAPALFAAAARDALSRAQVDAAEITHVVTASCTGFFAPGPEFRLVRDLGLATTVSREHLGFLGCAAAVPALRSAARICAADPSAVVLVVCGEICTIHLRASSDPDQIVSSAVFADGAAAAVVTASAGGRRRLDLDRFATAITEDGEAAMGWTIGDEGFEMTLTAEVPRVVGREVRAALGPVAGDLLGGGGDEGDAAGTVGDAAAGTLRARWAVHPGGRSILDRVEAACGLDAQALAPSRDVLRRYGNMSSATILFILQRLLDDADAAEGAPLVAVAFAPGLTVESARMTIRAGTSDATLAREPVGAVAAR</sequence>
<evidence type="ECO:0000313" key="6">
    <source>
        <dbReference type="Proteomes" id="UP000740605"/>
    </source>
</evidence>
<protein>
    <submittedName>
        <fullName evidence="5">Type III polyketide synthase</fullName>
    </submittedName>
</protein>
<dbReference type="Gene3D" id="3.40.47.10">
    <property type="match status" value="2"/>
</dbReference>
<accession>A0ABS5XU84</accession>
<dbReference type="Proteomes" id="UP000740605">
    <property type="component" value="Unassembled WGS sequence"/>
</dbReference>
<dbReference type="InterPro" id="IPR016039">
    <property type="entry name" value="Thiolase-like"/>
</dbReference>
<dbReference type="EMBL" id="JAFLHG010000006">
    <property type="protein sequence ID" value="MBT8798101.1"/>
    <property type="molecule type" value="Genomic_DNA"/>
</dbReference>
<dbReference type="InterPro" id="IPR001099">
    <property type="entry name" value="Chalcone/stilbene_synt_N"/>
</dbReference>
<evidence type="ECO:0000259" key="4">
    <source>
        <dbReference type="Pfam" id="PF02797"/>
    </source>
</evidence>